<evidence type="ECO:0000313" key="2">
    <source>
        <dbReference type="EMBL" id="GAA0934782.1"/>
    </source>
</evidence>
<dbReference type="Pfam" id="PF03995">
    <property type="entry name" value="Inhibitor_I36"/>
    <property type="match status" value="1"/>
</dbReference>
<keyword evidence="1" id="KW-1133">Transmembrane helix</keyword>
<keyword evidence="1" id="KW-0812">Transmembrane</keyword>
<keyword evidence="1" id="KW-0472">Membrane</keyword>
<reference evidence="3" key="1">
    <citation type="journal article" date="2019" name="Int. J. Syst. Evol. Microbiol.">
        <title>The Global Catalogue of Microorganisms (GCM) 10K type strain sequencing project: providing services to taxonomists for standard genome sequencing and annotation.</title>
        <authorList>
            <consortium name="The Broad Institute Genomics Platform"/>
            <consortium name="The Broad Institute Genome Sequencing Center for Infectious Disease"/>
            <person name="Wu L."/>
            <person name="Ma J."/>
        </authorList>
    </citation>
    <scope>NUCLEOTIDE SEQUENCE [LARGE SCALE GENOMIC DNA]</scope>
    <source>
        <strain evidence="3">JCM 11136</strain>
    </source>
</reference>
<keyword evidence="3" id="KW-1185">Reference proteome</keyword>
<feature type="transmembrane region" description="Helical" evidence="1">
    <location>
        <begin position="37"/>
        <end position="54"/>
    </location>
</feature>
<feature type="transmembrane region" description="Helical" evidence="1">
    <location>
        <begin position="6"/>
        <end position="25"/>
    </location>
</feature>
<organism evidence="2 3">
    <name type="scientific">Nonomuraea longicatena</name>
    <dbReference type="NCBI Taxonomy" id="83682"/>
    <lineage>
        <taxon>Bacteria</taxon>
        <taxon>Bacillati</taxon>
        <taxon>Actinomycetota</taxon>
        <taxon>Actinomycetes</taxon>
        <taxon>Streptosporangiales</taxon>
        <taxon>Streptosporangiaceae</taxon>
        <taxon>Nonomuraea</taxon>
    </lineage>
</organism>
<gene>
    <name evidence="2" type="ORF">GCM10009560_42350</name>
</gene>
<protein>
    <recommendedName>
        <fullName evidence="4">Peptidase inhibitor family I36</fullName>
    </recommendedName>
</protein>
<accession>A0ABP4AEJ0</accession>
<evidence type="ECO:0000313" key="3">
    <source>
        <dbReference type="Proteomes" id="UP001501578"/>
    </source>
</evidence>
<proteinExistence type="predicted"/>
<comment type="caution">
    <text evidence="2">The sequence shown here is derived from an EMBL/GenBank/DDBJ whole genome shotgun (WGS) entry which is preliminary data.</text>
</comment>
<dbReference type="EMBL" id="BAAAHQ010000022">
    <property type="protein sequence ID" value="GAA0934782.1"/>
    <property type="molecule type" value="Genomic_DNA"/>
</dbReference>
<sequence>MTGTILGIGITAIISFLVGMCGNWIPRPNWATPGRVLSIAIAFTVLGGATGWLIENNAAEEATPAAAVPSPSGSPSASRPTCTSGSICLWPERGFTGDAWVWSPGISQEGTIPKHLRDHVGSFDSQTTGCFVDTESQATRPVSLGDWSERYLDTERFGRVMDSIRIRC</sequence>
<evidence type="ECO:0000256" key="1">
    <source>
        <dbReference type="SAM" id="Phobius"/>
    </source>
</evidence>
<name>A0ABP4AEJ0_9ACTN</name>
<dbReference type="Proteomes" id="UP001501578">
    <property type="component" value="Unassembled WGS sequence"/>
</dbReference>
<evidence type="ECO:0008006" key="4">
    <source>
        <dbReference type="Google" id="ProtNLM"/>
    </source>
</evidence>
<dbReference type="RefSeq" id="WP_343951659.1">
    <property type="nucleotide sequence ID" value="NZ_BAAAHQ010000022.1"/>
</dbReference>